<feature type="transmembrane region" description="Helical" evidence="2">
    <location>
        <begin position="149"/>
        <end position="168"/>
    </location>
</feature>
<keyword evidence="2" id="KW-1133">Transmembrane helix</keyword>
<feature type="transmembrane region" description="Helical" evidence="2">
    <location>
        <begin position="17"/>
        <end position="40"/>
    </location>
</feature>
<dbReference type="Proteomes" id="UP001356428">
    <property type="component" value="Chromosome"/>
</dbReference>
<protein>
    <recommendedName>
        <fullName evidence="5">Integral membrane protein</fullName>
    </recommendedName>
</protein>
<feature type="region of interest" description="Disordered" evidence="1">
    <location>
        <begin position="186"/>
        <end position="210"/>
    </location>
</feature>
<name>A0ABZ1EU29_9ACTN</name>
<keyword evidence="2" id="KW-0472">Membrane</keyword>
<dbReference type="RefSeq" id="WP_326705971.1">
    <property type="nucleotide sequence ID" value="NZ_CP109083.1"/>
</dbReference>
<evidence type="ECO:0000256" key="1">
    <source>
        <dbReference type="SAM" id="MobiDB-lite"/>
    </source>
</evidence>
<evidence type="ECO:0000313" key="3">
    <source>
        <dbReference type="EMBL" id="WSB07551.1"/>
    </source>
</evidence>
<accession>A0ABZ1EU29</accession>
<dbReference type="EMBL" id="CP109083">
    <property type="protein sequence ID" value="WSB07551.1"/>
    <property type="molecule type" value="Genomic_DNA"/>
</dbReference>
<feature type="transmembrane region" description="Helical" evidence="2">
    <location>
        <begin position="46"/>
        <end position="69"/>
    </location>
</feature>
<keyword evidence="2" id="KW-0812">Transmembrane</keyword>
<keyword evidence="4" id="KW-1185">Reference proteome</keyword>
<gene>
    <name evidence="3" type="ORF">OG849_09955</name>
</gene>
<sequence>MSGATEEARTETGRAGAVGVVLVVLAAAALAGFLVGAVLGEGRADISQGLTFVAVFVPLAAFVVVLAWWQTRRRAAKLGLGTARYLKVVRLVRRGEVPDDPAELPAAIDSARRARRALNLQDSRLAWWLLGGVALLWFVTGLLKALDGHYVRAGYNLVMAGLFLVNPLTMRRQRRRLEAVERALRDRGHLRDPSDGTEAPAGRASQDTRP</sequence>
<reference evidence="3 4" key="1">
    <citation type="submission" date="2022-10" db="EMBL/GenBank/DDBJ databases">
        <title>The complete genomes of actinobacterial strains from the NBC collection.</title>
        <authorList>
            <person name="Joergensen T.S."/>
            <person name="Alvarez Arevalo M."/>
            <person name="Sterndorff E.B."/>
            <person name="Faurdal D."/>
            <person name="Vuksanovic O."/>
            <person name="Mourched A.-S."/>
            <person name="Charusanti P."/>
            <person name="Shaw S."/>
            <person name="Blin K."/>
            <person name="Weber T."/>
        </authorList>
    </citation>
    <scope>NUCLEOTIDE SEQUENCE [LARGE SCALE GENOMIC DNA]</scope>
    <source>
        <strain evidence="3 4">NBC 01792</strain>
    </source>
</reference>
<evidence type="ECO:0000256" key="2">
    <source>
        <dbReference type="SAM" id="Phobius"/>
    </source>
</evidence>
<proteinExistence type="predicted"/>
<evidence type="ECO:0008006" key="5">
    <source>
        <dbReference type="Google" id="ProtNLM"/>
    </source>
</evidence>
<feature type="transmembrane region" description="Helical" evidence="2">
    <location>
        <begin position="125"/>
        <end position="143"/>
    </location>
</feature>
<evidence type="ECO:0000313" key="4">
    <source>
        <dbReference type="Proteomes" id="UP001356428"/>
    </source>
</evidence>
<organism evidence="3 4">
    <name type="scientific">Streptomyces cyaneofuscatus</name>
    <dbReference type="NCBI Taxonomy" id="66883"/>
    <lineage>
        <taxon>Bacteria</taxon>
        <taxon>Bacillati</taxon>
        <taxon>Actinomycetota</taxon>
        <taxon>Actinomycetes</taxon>
        <taxon>Kitasatosporales</taxon>
        <taxon>Streptomycetaceae</taxon>
        <taxon>Streptomyces</taxon>
    </lineage>
</organism>